<evidence type="ECO:0000313" key="8">
    <source>
        <dbReference type="Proteomes" id="UP000281553"/>
    </source>
</evidence>
<organism evidence="7 8">
    <name type="scientific">Dibothriocephalus latus</name>
    <name type="common">Fish tapeworm</name>
    <name type="synonym">Diphyllobothrium latum</name>
    <dbReference type="NCBI Taxonomy" id="60516"/>
    <lineage>
        <taxon>Eukaryota</taxon>
        <taxon>Metazoa</taxon>
        <taxon>Spiralia</taxon>
        <taxon>Lophotrochozoa</taxon>
        <taxon>Platyhelminthes</taxon>
        <taxon>Cestoda</taxon>
        <taxon>Eucestoda</taxon>
        <taxon>Diphyllobothriidea</taxon>
        <taxon>Diphyllobothriidae</taxon>
        <taxon>Dibothriocephalus</taxon>
    </lineage>
</organism>
<dbReference type="Pfam" id="PF01062">
    <property type="entry name" value="Bestrophin"/>
    <property type="match status" value="1"/>
</dbReference>
<name>A0A3P7KZX8_DIBLA</name>
<evidence type="ECO:0000256" key="4">
    <source>
        <dbReference type="ARBA" id="ARBA00023136"/>
    </source>
</evidence>
<dbReference type="AlphaFoldDB" id="A0A3P7KZX8"/>
<protein>
    <recommendedName>
        <fullName evidence="6">Bestrophin homolog</fullName>
    </recommendedName>
</protein>
<evidence type="ECO:0000256" key="2">
    <source>
        <dbReference type="ARBA" id="ARBA00022692"/>
    </source>
</evidence>
<keyword evidence="3 6" id="KW-1133">Transmembrane helix</keyword>
<keyword evidence="6" id="KW-0406">Ion transport</keyword>
<reference evidence="7 8" key="1">
    <citation type="submission" date="2018-11" db="EMBL/GenBank/DDBJ databases">
        <authorList>
            <consortium name="Pathogen Informatics"/>
        </authorList>
    </citation>
    <scope>NUCLEOTIDE SEQUENCE [LARGE SCALE GENOMIC DNA]</scope>
</reference>
<evidence type="ECO:0000256" key="3">
    <source>
        <dbReference type="ARBA" id="ARBA00022989"/>
    </source>
</evidence>
<keyword evidence="2 6" id="KW-0812">Transmembrane</keyword>
<dbReference type="Proteomes" id="UP000281553">
    <property type="component" value="Unassembled WGS sequence"/>
</dbReference>
<dbReference type="InterPro" id="IPR021134">
    <property type="entry name" value="Bestrophin-like"/>
</dbReference>
<proteinExistence type="inferred from homology"/>
<feature type="transmembrane region" description="Helical" evidence="6">
    <location>
        <begin position="183"/>
        <end position="206"/>
    </location>
</feature>
<gene>
    <name evidence="7" type="ORF">DILT_LOCUS5885</name>
</gene>
<feature type="transmembrane region" description="Helical" evidence="6">
    <location>
        <begin position="218"/>
        <end position="237"/>
    </location>
</feature>
<evidence type="ECO:0000313" key="7">
    <source>
        <dbReference type="EMBL" id="VDN10054.1"/>
    </source>
</evidence>
<dbReference type="EMBL" id="UYRU01048356">
    <property type="protein sequence ID" value="VDN10054.1"/>
    <property type="molecule type" value="Genomic_DNA"/>
</dbReference>
<keyword evidence="8" id="KW-1185">Reference proteome</keyword>
<dbReference type="OrthoDB" id="201595at2759"/>
<evidence type="ECO:0000256" key="1">
    <source>
        <dbReference type="ARBA" id="ARBA00004370"/>
    </source>
</evidence>
<keyword evidence="4 6" id="KW-0472">Membrane</keyword>
<dbReference type="PANTHER" id="PTHR10736">
    <property type="entry name" value="BESTROPHIN"/>
    <property type="match status" value="1"/>
</dbReference>
<keyword evidence="6" id="KW-1003">Cell membrane</keyword>
<keyword evidence="6" id="KW-0407">Ion channel</keyword>
<dbReference type="GO" id="GO:0005254">
    <property type="term" value="F:chloride channel activity"/>
    <property type="evidence" value="ECO:0007669"/>
    <property type="project" value="UniProtKB-KW"/>
</dbReference>
<accession>A0A3P7KZX8</accession>
<evidence type="ECO:0000256" key="5">
    <source>
        <dbReference type="ARBA" id="ARBA00034769"/>
    </source>
</evidence>
<evidence type="ECO:0000256" key="6">
    <source>
        <dbReference type="RuleBase" id="RU363126"/>
    </source>
</evidence>
<keyword evidence="6" id="KW-0868">Chloride</keyword>
<sequence length="244" mass="28372">MPDDMRRAFEGFCLLCSTMGEQIPLGFVMGFFVDLIVGRWWDQFVTIPWPDEIVMLLAAHTNGNSKRLKHQLRTFVRYINLSFCLATRGISSRLRRRFPTEQQLLASALITREELKVLQESAPFSKPAFYTIPLFWAADLLTQMRYEGSIIGDQAVATINSELLDFRRGLEKLIMFDWINTPLAYTQVATVTVHSYFISSLFAWQFLDTDQHYANHSIDMYVPVFGMLRFLFYMGWLKVCAFSR</sequence>
<keyword evidence="6" id="KW-0813">Transport</keyword>
<dbReference type="GO" id="GO:0005886">
    <property type="term" value="C:plasma membrane"/>
    <property type="evidence" value="ECO:0007669"/>
    <property type="project" value="UniProtKB-SubCell"/>
</dbReference>
<comment type="subcellular location">
    <subcellularLocation>
        <location evidence="6">Cell membrane</location>
        <topology evidence="6">Multi-pass membrane protein</topology>
    </subcellularLocation>
    <subcellularLocation>
        <location evidence="1">Membrane</location>
    </subcellularLocation>
</comment>
<keyword evidence="6" id="KW-0869">Chloride channel</keyword>
<comment type="similarity">
    <text evidence="5 6">Belongs to the anion channel-forming bestrophin (TC 1.A.46) family. Calcium-sensitive chloride channel subfamily.</text>
</comment>
<dbReference type="InterPro" id="IPR000615">
    <property type="entry name" value="Bestrophin"/>
</dbReference>
<dbReference type="GO" id="GO:0034707">
    <property type="term" value="C:chloride channel complex"/>
    <property type="evidence" value="ECO:0007669"/>
    <property type="project" value="UniProtKB-KW"/>
</dbReference>
<comment type="function">
    <text evidence="6">Forms chloride channels.</text>
</comment>